<reference evidence="2 3" key="1">
    <citation type="journal article" date="2019" name="Genome Biol. Evol.">
        <title>The Rhododendron genome and chromosomal organization provide insight into shared whole-genome duplications across the heath family (Ericaceae).</title>
        <authorList>
            <person name="Soza V.L."/>
            <person name="Lindsley D."/>
            <person name="Waalkes A."/>
            <person name="Ramage E."/>
            <person name="Patwardhan R.P."/>
            <person name="Burton J.N."/>
            <person name="Adey A."/>
            <person name="Kumar A."/>
            <person name="Qiu R."/>
            <person name="Shendure J."/>
            <person name="Hall B."/>
        </authorList>
    </citation>
    <scope>NUCLEOTIDE SEQUENCE [LARGE SCALE GENOMIC DNA]</scope>
    <source>
        <strain evidence="2">RSF 1966-606</strain>
    </source>
</reference>
<evidence type="ECO:0000313" key="2">
    <source>
        <dbReference type="EMBL" id="KAE9463997.1"/>
    </source>
</evidence>
<accession>A0A6A4MBF6</accession>
<dbReference type="Gene3D" id="1.20.1280.50">
    <property type="match status" value="1"/>
</dbReference>
<evidence type="ECO:0000313" key="3">
    <source>
        <dbReference type="Proteomes" id="UP000428333"/>
    </source>
</evidence>
<dbReference type="PANTHER" id="PTHR33736:SF12">
    <property type="entry name" value="F-BOX DOMAIN-CONTAINING PROTEIN"/>
    <property type="match status" value="1"/>
</dbReference>
<dbReference type="InterPro" id="IPR001810">
    <property type="entry name" value="F-box_dom"/>
</dbReference>
<dbReference type="PANTHER" id="PTHR33736">
    <property type="entry name" value="F-BOX PROTEIN-RELATED"/>
    <property type="match status" value="1"/>
</dbReference>
<evidence type="ECO:0000259" key="1">
    <source>
        <dbReference type="Pfam" id="PF12937"/>
    </source>
</evidence>
<comment type="caution">
    <text evidence="2">The sequence shown here is derived from an EMBL/GenBank/DDBJ whole genome shotgun (WGS) entry which is preliminary data.</text>
</comment>
<dbReference type="EMBL" id="QEFC01000547">
    <property type="protein sequence ID" value="KAE9463997.1"/>
    <property type="molecule type" value="Genomic_DNA"/>
</dbReference>
<dbReference type="InterPro" id="IPR036047">
    <property type="entry name" value="F-box-like_dom_sf"/>
</dbReference>
<gene>
    <name evidence="2" type="ORF">C3L33_04094</name>
</gene>
<dbReference type="SUPFAM" id="SSF81383">
    <property type="entry name" value="F-box domain"/>
    <property type="match status" value="1"/>
</dbReference>
<protein>
    <recommendedName>
        <fullName evidence="1">F-box domain-containing protein</fullName>
    </recommendedName>
</protein>
<keyword evidence="3" id="KW-1185">Reference proteome</keyword>
<organism evidence="2 3">
    <name type="scientific">Rhododendron williamsianum</name>
    <dbReference type="NCBI Taxonomy" id="262921"/>
    <lineage>
        <taxon>Eukaryota</taxon>
        <taxon>Viridiplantae</taxon>
        <taxon>Streptophyta</taxon>
        <taxon>Embryophyta</taxon>
        <taxon>Tracheophyta</taxon>
        <taxon>Spermatophyta</taxon>
        <taxon>Magnoliopsida</taxon>
        <taxon>eudicotyledons</taxon>
        <taxon>Gunneridae</taxon>
        <taxon>Pentapetalae</taxon>
        <taxon>asterids</taxon>
        <taxon>Ericales</taxon>
        <taxon>Ericaceae</taxon>
        <taxon>Ericoideae</taxon>
        <taxon>Rhodoreae</taxon>
        <taxon>Rhododendron</taxon>
    </lineage>
</organism>
<name>A0A6A4MBF6_9ERIC</name>
<feature type="domain" description="F-box" evidence="1">
    <location>
        <begin position="50"/>
        <end position="85"/>
    </location>
</feature>
<dbReference type="Proteomes" id="UP000428333">
    <property type="component" value="Linkage Group LG03"/>
</dbReference>
<dbReference type="Pfam" id="PF12937">
    <property type="entry name" value="F-box-like"/>
    <property type="match status" value="1"/>
</dbReference>
<proteinExistence type="predicted"/>
<dbReference type="AlphaFoldDB" id="A0A6A4MBF6"/>
<dbReference type="InterPro" id="IPR045283">
    <property type="entry name" value="AT3G44326-like"/>
</dbReference>
<sequence length="349" mass="39502">MSGPALLLNRRMYVDNVAIIVTNWIEYKRSMAVSVAQVESPAPLSGDLFYDILRRLDGATLASAACTCAALRSISQEERLWENVCSSMWPSTNREDIKSLIESIGGYKKFYADCFPLIVNKQVPEFRWNDYPEYPEEWTEAEYYGDTDDFESVLPSDFISIVDIRYKDKTICSKVLWGIPNANGSNGWFYNCPFRVDLLTYSAIDDDQDDEITLSVSDGLPPISSMERERKDGSFGRIFGVGYDLVGLVIRTEEGGEGCRTTLKLKELSMQLGDMEGAHVNGRNSLLVLKEALSCRRSGNYSEALESCHLYSKAQSELKEEKMRNENRLERMFILSGIAAFASFCYYLL</sequence>
<dbReference type="OrthoDB" id="1907273at2759"/>
<feature type="non-terminal residue" evidence="2">
    <location>
        <position position="1"/>
    </location>
</feature>